<keyword evidence="5 8" id="KW-0798">TonB box</keyword>
<reference evidence="12 13" key="1">
    <citation type="submission" date="2019-12" db="EMBL/GenBank/DDBJ databases">
        <title>Genomic-based taxomic classification of the family Erythrobacteraceae.</title>
        <authorList>
            <person name="Xu L."/>
        </authorList>
    </citation>
    <scope>NUCLEOTIDE SEQUENCE [LARGE SCALE GENOMIC DNA]</scope>
    <source>
        <strain evidence="12 13">KEMB 9005-328</strain>
    </source>
</reference>
<dbReference type="RefSeq" id="WP_160751809.1">
    <property type="nucleotide sequence ID" value="NZ_WTYA01000001.1"/>
</dbReference>
<dbReference type="Pfam" id="PF07715">
    <property type="entry name" value="Plug"/>
    <property type="match status" value="1"/>
</dbReference>
<evidence type="ECO:0000259" key="11">
    <source>
        <dbReference type="Pfam" id="PF07715"/>
    </source>
</evidence>
<accession>A0A845AKE5</accession>
<dbReference type="SUPFAM" id="SSF56935">
    <property type="entry name" value="Porins"/>
    <property type="match status" value="1"/>
</dbReference>
<evidence type="ECO:0000256" key="5">
    <source>
        <dbReference type="ARBA" id="ARBA00023077"/>
    </source>
</evidence>
<dbReference type="GO" id="GO:0044718">
    <property type="term" value="P:siderophore transmembrane transport"/>
    <property type="evidence" value="ECO:0007669"/>
    <property type="project" value="TreeGrafter"/>
</dbReference>
<proteinExistence type="inferred from homology"/>
<name>A0A845AKE5_9SPHN</name>
<dbReference type="AlphaFoldDB" id="A0A845AKE5"/>
<keyword evidence="9" id="KW-0732">Signal</keyword>
<evidence type="ECO:0000256" key="3">
    <source>
        <dbReference type="ARBA" id="ARBA00022452"/>
    </source>
</evidence>
<keyword evidence="3" id="KW-1134">Transmembrane beta strand</keyword>
<dbReference type="GO" id="GO:0015344">
    <property type="term" value="F:siderophore uptake transmembrane transporter activity"/>
    <property type="evidence" value="ECO:0007669"/>
    <property type="project" value="TreeGrafter"/>
</dbReference>
<evidence type="ECO:0000256" key="2">
    <source>
        <dbReference type="ARBA" id="ARBA00022448"/>
    </source>
</evidence>
<organism evidence="12 13">
    <name type="scientific">Qipengyuania algicida</name>
    <dbReference type="NCBI Taxonomy" id="1836209"/>
    <lineage>
        <taxon>Bacteria</taxon>
        <taxon>Pseudomonadati</taxon>
        <taxon>Pseudomonadota</taxon>
        <taxon>Alphaproteobacteria</taxon>
        <taxon>Sphingomonadales</taxon>
        <taxon>Erythrobacteraceae</taxon>
        <taxon>Qipengyuania</taxon>
    </lineage>
</organism>
<keyword evidence="7" id="KW-0998">Cell outer membrane</keyword>
<dbReference type="InterPro" id="IPR036942">
    <property type="entry name" value="Beta-barrel_TonB_sf"/>
</dbReference>
<evidence type="ECO:0000256" key="4">
    <source>
        <dbReference type="ARBA" id="ARBA00022692"/>
    </source>
</evidence>
<evidence type="ECO:0000256" key="7">
    <source>
        <dbReference type="ARBA" id="ARBA00023237"/>
    </source>
</evidence>
<dbReference type="PANTHER" id="PTHR30069">
    <property type="entry name" value="TONB-DEPENDENT OUTER MEMBRANE RECEPTOR"/>
    <property type="match status" value="1"/>
</dbReference>
<keyword evidence="13" id="KW-1185">Reference proteome</keyword>
<feature type="chain" id="PRO_5032483360" evidence="9">
    <location>
        <begin position="22"/>
        <end position="695"/>
    </location>
</feature>
<comment type="similarity">
    <text evidence="8">Belongs to the TonB-dependent receptor family.</text>
</comment>
<dbReference type="OrthoDB" id="9760333at2"/>
<comment type="caution">
    <text evidence="12">The sequence shown here is derived from an EMBL/GenBank/DDBJ whole genome shotgun (WGS) entry which is preliminary data.</text>
</comment>
<dbReference type="PROSITE" id="PS00430">
    <property type="entry name" value="TONB_DEPENDENT_REC_1"/>
    <property type="match status" value="1"/>
</dbReference>
<feature type="domain" description="TonB-dependent receptor plug" evidence="11">
    <location>
        <begin position="54"/>
        <end position="139"/>
    </location>
</feature>
<keyword evidence="12" id="KW-0675">Receptor</keyword>
<evidence type="ECO:0000256" key="6">
    <source>
        <dbReference type="ARBA" id="ARBA00023136"/>
    </source>
</evidence>
<dbReference type="Proteomes" id="UP000439780">
    <property type="component" value="Unassembled WGS sequence"/>
</dbReference>
<dbReference type="EMBL" id="WTYA01000001">
    <property type="protein sequence ID" value="MXP27528.1"/>
    <property type="molecule type" value="Genomic_DNA"/>
</dbReference>
<evidence type="ECO:0000256" key="9">
    <source>
        <dbReference type="SAM" id="SignalP"/>
    </source>
</evidence>
<evidence type="ECO:0000313" key="12">
    <source>
        <dbReference type="EMBL" id="MXP27528.1"/>
    </source>
</evidence>
<keyword evidence="6 8" id="KW-0472">Membrane</keyword>
<keyword evidence="2" id="KW-0813">Transport</keyword>
<dbReference type="PANTHER" id="PTHR30069:SF49">
    <property type="entry name" value="OUTER MEMBRANE PROTEIN C"/>
    <property type="match status" value="1"/>
</dbReference>
<gene>
    <name evidence="12" type="ORF">GRI58_01670</name>
</gene>
<dbReference type="InterPro" id="IPR000531">
    <property type="entry name" value="Beta-barrel_TonB"/>
</dbReference>
<evidence type="ECO:0000313" key="13">
    <source>
        <dbReference type="Proteomes" id="UP000439780"/>
    </source>
</evidence>
<sequence>MYRFSLGASALALALPLAAHAQSTPDPLTDTIVVTGTADTGQATIAATTAGTATADATAIAARLPGAGDAFNGPLSGRLQYRGVTGDRLLVRIDGQRFESGSPNEMDPPLHYAPLPLLESITVDRGVSPVRDGPGLGGGFDAHLKSVPFGASGALQPYADLSAGYDSSDTGWSGGGIVGLANDRYRIGFIGSHEEGGDTRIPGGRIRDTSYARDVYGVEAGMKTASGELDFEVRQQDTGHAGTPALPMDIVFFHTTFANMHGAFDLTDRLHLDVGLGYNDVSHAMDNFTSRPAPAAAMMFRRINVHSDSFTGHANFTLGSATRHFGFGADFEAADRDARVVNPNNAGFYVDAQPHVVKHRVGAYLEWRGGLGPVKSEIGARIDHHEMSAGIPLVGPALPMGARMLAAQFIAGPRDWSDDTVDVVARFWSHQGAFTPRLTLARKTRAPSAIERFAWLPIEASGGLADGNVYIGDPTLRPEIAYIAEAGVDWAQDGFYARPSVYYRRIDHYIQGVPYDATPGVVDSMVEMVASMNGDASPLRFANVDAEIYGADLDFGTPITSSLQFDGTATYVRGKRRDISDNLYRIAPPNLRLDLTWSPGAMWSLTAEGVGYAAQRDVSVTNGEQSSDGYVIANVFGHVTPIPGLTLSAGVENLFDRRYAPHLAGYNRVMDSDVPVGARLPAPRRSAFVRAQLRF</sequence>
<evidence type="ECO:0000259" key="10">
    <source>
        <dbReference type="Pfam" id="PF00593"/>
    </source>
</evidence>
<dbReference type="InterPro" id="IPR039426">
    <property type="entry name" value="TonB-dep_rcpt-like"/>
</dbReference>
<dbReference type="InterPro" id="IPR010916">
    <property type="entry name" value="TonB_box_CS"/>
</dbReference>
<feature type="signal peptide" evidence="9">
    <location>
        <begin position="1"/>
        <end position="21"/>
    </location>
</feature>
<dbReference type="GO" id="GO:0009279">
    <property type="term" value="C:cell outer membrane"/>
    <property type="evidence" value="ECO:0007669"/>
    <property type="project" value="UniProtKB-SubCell"/>
</dbReference>
<dbReference type="InterPro" id="IPR012910">
    <property type="entry name" value="Plug_dom"/>
</dbReference>
<feature type="domain" description="TonB-dependent receptor-like beta-barrel" evidence="10">
    <location>
        <begin position="253"/>
        <end position="654"/>
    </location>
</feature>
<protein>
    <submittedName>
        <fullName evidence="12">TonB-dependent receptor</fullName>
    </submittedName>
</protein>
<evidence type="ECO:0000256" key="1">
    <source>
        <dbReference type="ARBA" id="ARBA00004571"/>
    </source>
</evidence>
<comment type="subcellular location">
    <subcellularLocation>
        <location evidence="1">Cell outer membrane</location>
        <topology evidence="1">Multi-pass membrane protein</topology>
    </subcellularLocation>
</comment>
<evidence type="ECO:0000256" key="8">
    <source>
        <dbReference type="RuleBase" id="RU003357"/>
    </source>
</evidence>
<keyword evidence="4" id="KW-0812">Transmembrane</keyword>
<dbReference type="Pfam" id="PF00593">
    <property type="entry name" value="TonB_dep_Rec_b-barrel"/>
    <property type="match status" value="1"/>
</dbReference>
<dbReference type="Gene3D" id="2.40.170.20">
    <property type="entry name" value="TonB-dependent receptor, beta-barrel domain"/>
    <property type="match status" value="1"/>
</dbReference>